<proteinExistence type="predicted"/>
<protein>
    <submittedName>
        <fullName evidence="1">Uncharacterized protein</fullName>
    </submittedName>
</protein>
<sequence length="357" mass="40970">MQRRRSKTGHNTVNALCVSGIFCVAHNIQRCHRFRENLKITTSHLSILLFRPMRAITTVTHRIIIIREQRQAICRYKRQHIDTHAFRLRDNVSMDDELFLKLRVITLQHNVVTHILQVLDGQLFIRSHNSVPQIIQLTDCALPGVLDNAGLNHQPENFVIQQITLAHFGRRITCKHRRPCQFVRRRRVYYRIDLTACHFSRRWTDNLANGCSRRLKIQLSAYTNDTAQNIQLCRTSIVHLKRHNHIIYAFVDFQTIAKQLLCHRHKAWAVAIFTRNQALIIIKILHHSSVTSMFAYAGLGISLKPISISCAAMDDLLKPSLSSLMPKIGFVSDGLQSVMILLSTDADTSLPIVSAAR</sequence>
<name>A0A8S5MY96_9CAUD</name>
<accession>A0A8S5MY96</accession>
<evidence type="ECO:0000313" key="1">
    <source>
        <dbReference type="EMBL" id="DAD87342.1"/>
    </source>
</evidence>
<reference evidence="1" key="1">
    <citation type="journal article" date="2021" name="Proc. Natl. Acad. Sci. U.S.A.">
        <title>A Catalog of Tens of Thousands of Viruses from Human Metagenomes Reveals Hidden Associations with Chronic Diseases.</title>
        <authorList>
            <person name="Tisza M.J."/>
            <person name="Buck C.B."/>
        </authorList>
    </citation>
    <scope>NUCLEOTIDE SEQUENCE</scope>
    <source>
        <strain evidence="1">CtCop38</strain>
    </source>
</reference>
<organism evidence="1">
    <name type="scientific">Myoviridae sp. ctCop38</name>
    <dbReference type="NCBI Taxonomy" id="2826632"/>
    <lineage>
        <taxon>Viruses</taxon>
        <taxon>Duplodnaviria</taxon>
        <taxon>Heunggongvirae</taxon>
        <taxon>Uroviricota</taxon>
        <taxon>Caudoviricetes</taxon>
    </lineage>
</organism>
<dbReference type="EMBL" id="BK015019">
    <property type="protein sequence ID" value="DAD87342.1"/>
    <property type="molecule type" value="Genomic_DNA"/>
</dbReference>